<keyword evidence="2" id="KW-0808">Transferase</keyword>
<dbReference type="PANTHER" id="PTHR12526:SF630">
    <property type="entry name" value="GLYCOSYLTRANSFERASE"/>
    <property type="match status" value="1"/>
</dbReference>
<dbReference type="SUPFAM" id="SSF53756">
    <property type="entry name" value="UDP-Glycosyltransferase/glycogen phosphorylase"/>
    <property type="match status" value="1"/>
</dbReference>
<dbReference type="GO" id="GO:1901135">
    <property type="term" value="P:carbohydrate derivative metabolic process"/>
    <property type="evidence" value="ECO:0007669"/>
    <property type="project" value="UniProtKB-ARBA"/>
</dbReference>
<protein>
    <submittedName>
        <fullName evidence="2">Glycosyl transferase, group 1 family</fullName>
    </submittedName>
</protein>
<dbReference type="PANTHER" id="PTHR12526">
    <property type="entry name" value="GLYCOSYLTRANSFERASE"/>
    <property type="match status" value="1"/>
</dbReference>
<dbReference type="Pfam" id="PF00534">
    <property type="entry name" value="Glycos_transf_1"/>
    <property type="match status" value="1"/>
</dbReference>
<evidence type="ECO:0000313" key="3">
    <source>
        <dbReference type="Proteomes" id="UP000004699"/>
    </source>
</evidence>
<dbReference type="Proteomes" id="UP000004699">
    <property type="component" value="Unassembled WGS sequence"/>
</dbReference>
<dbReference type="STRING" id="565045.NOR51B_137"/>
<accession>B8KYM8</accession>
<dbReference type="EMBL" id="DS999411">
    <property type="protein sequence ID" value="EED34200.1"/>
    <property type="molecule type" value="Genomic_DNA"/>
</dbReference>
<dbReference type="AlphaFoldDB" id="B8KYM8"/>
<dbReference type="RefSeq" id="WP_009018948.1">
    <property type="nucleotide sequence ID" value="NZ_DS999411.1"/>
</dbReference>
<sequence>MLIASQLCSAVALIKVLEWTNQWSMGGTEKTAQLFVEHLPKNKYAVFAAGWRGGERLAAFKRSATEIFINQNPVEMAAWIRSRGIDIVHFHRMGVTDEKLIKTFTNAGVKILVEHNIFGHFDPSADTHKIHRHILLSKAQRHIYAARAGAEYAPEKCVAMYMPIETRSWDQHSRPRDLSRPIFGRHSRAAAAKWHDINVDSLPHIREVLPDARFHIIGLPDEYRQKIKAIHCLDMVREFPPAIDNKTLSEFLYGINVFSHGSNLGESFGVAIGEAMSTGLPVVTHSGGDATQEELISDGFNGYVTHPNNAQGYAQRIIELLQNPEQMATQISRLTGACDAACR</sequence>
<dbReference type="eggNOG" id="COG0438">
    <property type="taxonomic scope" value="Bacteria"/>
</dbReference>
<dbReference type="InterPro" id="IPR001296">
    <property type="entry name" value="Glyco_trans_1"/>
</dbReference>
<proteinExistence type="predicted"/>
<reference evidence="3" key="1">
    <citation type="journal article" date="2013" name="BMC Microbiol.">
        <title>Taxonomy and evolution of bacteriochlorophyll a-containing members of the OM60/NOR5 clade of marine gammaproteobacteria: description of Luminiphilus syltensis gen. nov., sp. nov., reclassification of Haliea rubra as Pseudohaliea rubra gen. nov., comb. nov., and emendation of Chromatocurvus halotolerans.</title>
        <authorList>
            <person name="Spring S."/>
            <person name="Riedel T."/>
            <person name="Sproer C."/>
            <person name="Yan S."/>
            <person name="Harder J."/>
            <person name="Fuchs B.M."/>
        </authorList>
    </citation>
    <scope>NUCLEOTIDE SEQUENCE [LARGE SCALE GENOMIC DNA]</scope>
    <source>
        <strain evidence="3">NOR51-B</strain>
    </source>
</reference>
<gene>
    <name evidence="2" type="ORF">NOR51B_137</name>
</gene>
<feature type="domain" description="Glycosyl transferase family 1" evidence="1">
    <location>
        <begin position="179"/>
        <end position="328"/>
    </location>
</feature>
<organism evidence="2 3">
    <name type="scientific">Luminiphilus syltensis NOR5-1B</name>
    <dbReference type="NCBI Taxonomy" id="565045"/>
    <lineage>
        <taxon>Bacteria</taxon>
        <taxon>Pseudomonadati</taxon>
        <taxon>Pseudomonadota</taxon>
        <taxon>Gammaproteobacteria</taxon>
        <taxon>Cellvibrionales</taxon>
        <taxon>Halieaceae</taxon>
        <taxon>Luminiphilus</taxon>
    </lineage>
</organism>
<evidence type="ECO:0000313" key="2">
    <source>
        <dbReference type="EMBL" id="EED34200.1"/>
    </source>
</evidence>
<evidence type="ECO:0000259" key="1">
    <source>
        <dbReference type="Pfam" id="PF00534"/>
    </source>
</evidence>
<dbReference type="GO" id="GO:0016757">
    <property type="term" value="F:glycosyltransferase activity"/>
    <property type="evidence" value="ECO:0007669"/>
    <property type="project" value="InterPro"/>
</dbReference>
<name>B8KYM8_9GAMM</name>
<dbReference type="CDD" id="cd03801">
    <property type="entry name" value="GT4_PimA-like"/>
    <property type="match status" value="1"/>
</dbReference>
<dbReference type="Gene3D" id="3.40.50.2000">
    <property type="entry name" value="Glycogen Phosphorylase B"/>
    <property type="match status" value="2"/>
</dbReference>
<dbReference type="HOGENOM" id="CLU_775500_0_0_6"/>
<keyword evidence="3" id="KW-1185">Reference proteome</keyword>
<dbReference type="OrthoDB" id="9802525at2"/>